<dbReference type="EMBL" id="JNBS01004825">
    <property type="protein sequence ID" value="OQR82208.1"/>
    <property type="molecule type" value="Genomic_DNA"/>
</dbReference>
<reference evidence="1 2" key="1">
    <citation type="journal article" date="2014" name="Genome Biol. Evol.">
        <title>The secreted proteins of Achlya hypogyna and Thraustotheca clavata identify the ancestral oomycete secretome and reveal gene acquisitions by horizontal gene transfer.</title>
        <authorList>
            <person name="Misner I."/>
            <person name="Blouin N."/>
            <person name="Leonard G."/>
            <person name="Richards T.A."/>
            <person name="Lane C.E."/>
        </authorList>
    </citation>
    <scope>NUCLEOTIDE SEQUENCE [LARGE SCALE GENOMIC DNA]</scope>
    <source>
        <strain evidence="1 2">ATCC 34112</strain>
    </source>
</reference>
<keyword evidence="2" id="KW-1185">Reference proteome</keyword>
<evidence type="ECO:0000313" key="1">
    <source>
        <dbReference type="EMBL" id="OQR82208.1"/>
    </source>
</evidence>
<accession>A0A1V9Y977</accession>
<sequence>MNCKSSFKWQQLDRSSILYEYFAYLYYDGDDVMLNEAQVSSLLREFIEQVLKEGWLIETFDVTTTFKLLQPNAKGQYSLKNLLEELFLLLH</sequence>
<organism evidence="1 2">
    <name type="scientific">Thraustotheca clavata</name>
    <dbReference type="NCBI Taxonomy" id="74557"/>
    <lineage>
        <taxon>Eukaryota</taxon>
        <taxon>Sar</taxon>
        <taxon>Stramenopiles</taxon>
        <taxon>Oomycota</taxon>
        <taxon>Saprolegniomycetes</taxon>
        <taxon>Saprolegniales</taxon>
        <taxon>Achlyaceae</taxon>
        <taxon>Thraustotheca</taxon>
    </lineage>
</organism>
<dbReference type="AlphaFoldDB" id="A0A1V9Y977"/>
<evidence type="ECO:0000313" key="2">
    <source>
        <dbReference type="Proteomes" id="UP000243217"/>
    </source>
</evidence>
<comment type="caution">
    <text evidence="1">The sequence shown here is derived from an EMBL/GenBank/DDBJ whole genome shotgun (WGS) entry which is preliminary data.</text>
</comment>
<proteinExistence type="predicted"/>
<name>A0A1V9Y977_9STRA</name>
<dbReference type="Proteomes" id="UP000243217">
    <property type="component" value="Unassembled WGS sequence"/>
</dbReference>
<protein>
    <submittedName>
        <fullName evidence="1">Uncharacterized protein</fullName>
    </submittedName>
</protein>
<gene>
    <name evidence="1" type="ORF">THRCLA_23227</name>
</gene>